<dbReference type="Gene3D" id="3.60.10.10">
    <property type="entry name" value="Endonuclease/exonuclease/phosphatase"/>
    <property type="match status" value="1"/>
</dbReference>
<comment type="caution">
    <text evidence="1">The sequence shown here is derived from an EMBL/GenBank/DDBJ whole genome shotgun (WGS) entry which is preliminary data.</text>
</comment>
<dbReference type="SUPFAM" id="SSF56219">
    <property type="entry name" value="DNase I-like"/>
    <property type="match status" value="1"/>
</dbReference>
<evidence type="ECO:0000313" key="1">
    <source>
        <dbReference type="EMBL" id="RMX37238.1"/>
    </source>
</evidence>
<protein>
    <submittedName>
        <fullName evidence="1">Uncharacterized protein</fullName>
    </submittedName>
</protein>
<organism evidence="1 2">
    <name type="scientific">Pocillopora damicornis</name>
    <name type="common">Cauliflower coral</name>
    <name type="synonym">Millepora damicornis</name>
    <dbReference type="NCBI Taxonomy" id="46731"/>
    <lineage>
        <taxon>Eukaryota</taxon>
        <taxon>Metazoa</taxon>
        <taxon>Cnidaria</taxon>
        <taxon>Anthozoa</taxon>
        <taxon>Hexacorallia</taxon>
        <taxon>Scleractinia</taxon>
        <taxon>Astrocoeniina</taxon>
        <taxon>Pocilloporidae</taxon>
        <taxon>Pocillopora</taxon>
    </lineage>
</organism>
<dbReference type="Proteomes" id="UP000275408">
    <property type="component" value="Unassembled WGS sequence"/>
</dbReference>
<name>A0A3M6T7G8_POCDA</name>
<feature type="non-terminal residue" evidence="1">
    <location>
        <position position="212"/>
    </location>
</feature>
<keyword evidence="2" id="KW-1185">Reference proteome</keyword>
<gene>
    <name evidence="1" type="ORF">pdam_00011411</name>
</gene>
<reference evidence="1 2" key="1">
    <citation type="journal article" date="2018" name="Sci. Rep.">
        <title>Comparative analysis of the Pocillopora damicornis genome highlights role of immune system in coral evolution.</title>
        <authorList>
            <person name="Cunning R."/>
            <person name="Bay R.A."/>
            <person name="Gillette P."/>
            <person name="Baker A.C."/>
            <person name="Traylor-Knowles N."/>
        </authorList>
    </citation>
    <scope>NUCLEOTIDE SEQUENCE [LARGE SCALE GENOMIC DNA]</scope>
    <source>
        <strain evidence="1">RSMAS</strain>
        <tissue evidence="1">Whole animal</tissue>
    </source>
</reference>
<dbReference type="InterPro" id="IPR036691">
    <property type="entry name" value="Endo/exonu/phosph_ase_sf"/>
</dbReference>
<dbReference type="PANTHER" id="PTHR33776">
    <property type="entry name" value="ENDO/EXONUCLEASE/PHOSPHATASE DOMAIN-CONTAINING PROTEIN"/>
    <property type="match status" value="1"/>
</dbReference>
<accession>A0A3M6T7G8</accession>
<dbReference type="PANTHER" id="PTHR33776:SF3">
    <property type="entry name" value="PHD-TYPE DOMAIN-CONTAINING PROTEIN"/>
    <property type="match status" value="1"/>
</dbReference>
<evidence type="ECO:0000313" key="2">
    <source>
        <dbReference type="Proteomes" id="UP000275408"/>
    </source>
</evidence>
<feature type="non-terminal residue" evidence="1">
    <location>
        <position position="1"/>
    </location>
</feature>
<proteinExistence type="predicted"/>
<dbReference type="EMBL" id="RCHS01004177">
    <property type="protein sequence ID" value="RMX37238.1"/>
    <property type="molecule type" value="Genomic_DNA"/>
</dbReference>
<sequence length="212" mass="24208">DTVTAGIYGERLPEVGKHAFKLPPAVVDIHRRRHPPSSDLKVPIIALSETWLRYQPQLLQYVSVPGFTTEFRNRQGLKGGGVGAYIKDNIKYKRRRDIENSCPEMKHLWLEIPGRNMYSKAWWARLDSLESLLGHLTVSWDGMLILTSDVNIDMLSPLRYLTKRYQTILEVFGLAQVVTHPTRITKTTKTLLDHLITNYPQKVTDTGIVPCS</sequence>
<dbReference type="AlphaFoldDB" id="A0A3M6T7G8"/>